<dbReference type="InterPro" id="IPR001173">
    <property type="entry name" value="Glyco_trans_2-like"/>
</dbReference>
<dbReference type="PANTHER" id="PTHR43685:SF11">
    <property type="entry name" value="GLYCOSYLTRANSFERASE TAGX-RELATED"/>
    <property type="match status" value="1"/>
</dbReference>
<name>A0A2U2J4Z3_9SPHN</name>
<evidence type="ECO:0000259" key="1">
    <source>
        <dbReference type="Pfam" id="PF00535"/>
    </source>
</evidence>
<dbReference type="Pfam" id="PF00535">
    <property type="entry name" value="Glycos_transf_2"/>
    <property type="match status" value="1"/>
</dbReference>
<reference evidence="2 3" key="1">
    <citation type="submission" date="2018-05" db="EMBL/GenBank/DDBJ databases">
        <title>Genome of Sphingosinicella humi QZX222.</title>
        <authorList>
            <person name="Qiao Z."/>
            <person name="Wang G."/>
        </authorList>
    </citation>
    <scope>NUCLEOTIDE SEQUENCE [LARGE SCALE GENOMIC DNA]</scope>
    <source>
        <strain evidence="2 3">QZX222</strain>
    </source>
</reference>
<keyword evidence="2" id="KW-0808">Transferase</keyword>
<accession>A0A2U2J4Z3</accession>
<dbReference type="EMBL" id="QFFF01000001">
    <property type="protein sequence ID" value="PWG03423.1"/>
    <property type="molecule type" value="Genomic_DNA"/>
</dbReference>
<dbReference type="OrthoDB" id="9813349at2"/>
<feature type="domain" description="Glycosyltransferase 2-like" evidence="1">
    <location>
        <begin position="18"/>
        <end position="183"/>
    </location>
</feature>
<dbReference type="InterPro" id="IPR050834">
    <property type="entry name" value="Glycosyltransf_2"/>
</dbReference>
<dbReference type="Proteomes" id="UP000245916">
    <property type="component" value="Unassembled WGS sequence"/>
</dbReference>
<sequence length="334" mass="38171">MGWPLLPSVPDGPRPLWSVMIPTYNCAQYLQDTLASVLAQDPGPGVMQIEVVDDCSTSDNPEAVVREFGAGRVSFHRRPANGGHVANFRTCLERSRGHLIHLLHGDDAVRPGFYDKLLRGFEAGDDIGAAFCRQIYIDEKGQQVWISEPERQESGPLDHWLERIAERQLIQTPSIAVRRKVYETIGTFDPRLSWSEDWEMWVRIAAHYGMWHEVEPLALYRVHQSSSTATRIRTGENLRDARRAVEITQTYLPPELSPVRAKSLRFWAEDAITNRIPLLLRRDEFQAALAQLREASRCSRSEVLRHAPFLGSLMVKACTRRLARWIRRRESAPT</sequence>
<dbReference type="GO" id="GO:0016740">
    <property type="term" value="F:transferase activity"/>
    <property type="evidence" value="ECO:0007669"/>
    <property type="project" value="UniProtKB-KW"/>
</dbReference>
<dbReference type="InterPro" id="IPR029044">
    <property type="entry name" value="Nucleotide-diphossugar_trans"/>
</dbReference>
<protein>
    <submittedName>
        <fullName evidence="2">Family 2 glycosyl transferase</fullName>
    </submittedName>
</protein>
<dbReference type="Gene3D" id="3.90.550.10">
    <property type="entry name" value="Spore Coat Polysaccharide Biosynthesis Protein SpsA, Chain A"/>
    <property type="match status" value="1"/>
</dbReference>
<gene>
    <name evidence="2" type="ORF">DF286_11495</name>
</gene>
<organism evidence="2 3">
    <name type="scientific">Allosphingosinicella humi</name>
    <dbReference type="NCBI Taxonomy" id="2068657"/>
    <lineage>
        <taxon>Bacteria</taxon>
        <taxon>Pseudomonadati</taxon>
        <taxon>Pseudomonadota</taxon>
        <taxon>Alphaproteobacteria</taxon>
        <taxon>Sphingomonadales</taxon>
        <taxon>Sphingomonadaceae</taxon>
        <taxon>Allosphingosinicella</taxon>
    </lineage>
</organism>
<evidence type="ECO:0000313" key="2">
    <source>
        <dbReference type="EMBL" id="PWG03423.1"/>
    </source>
</evidence>
<dbReference type="SUPFAM" id="SSF53448">
    <property type="entry name" value="Nucleotide-diphospho-sugar transferases"/>
    <property type="match status" value="1"/>
</dbReference>
<dbReference type="AlphaFoldDB" id="A0A2U2J4Z3"/>
<dbReference type="RefSeq" id="WP_109271561.1">
    <property type="nucleotide sequence ID" value="NZ_QFFF01000001.1"/>
</dbReference>
<keyword evidence="3" id="KW-1185">Reference proteome</keyword>
<comment type="caution">
    <text evidence="2">The sequence shown here is derived from an EMBL/GenBank/DDBJ whole genome shotgun (WGS) entry which is preliminary data.</text>
</comment>
<proteinExistence type="predicted"/>
<dbReference type="PANTHER" id="PTHR43685">
    <property type="entry name" value="GLYCOSYLTRANSFERASE"/>
    <property type="match status" value="1"/>
</dbReference>
<evidence type="ECO:0000313" key="3">
    <source>
        <dbReference type="Proteomes" id="UP000245916"/>
    </source>
</evidence>